<gene>
    <name evidence="1" type="ORF">OKIOD_LOCUS11904</name>
</gene>
<sequence length="395" mass="45020">MQKAELIGFEFDGDESTRECRAVFKVRCPHQGKYEATVEEKGTHIESVTTLVKAEEGTCIINKLEPQCWRIKSLNSNEIFQIEVSSSATPITRETLDVTLIEETITRRLPQTNHSVNSMLGNVMMNANNIMQYAQVNPKKIKAEPLNGVPVSFDFPQNLDTRIVLQHIANTTNYPLQRFKYLHQGRVINQKAGPLDSNGIPQNATIGIVPNGPLPPRPAPPGIAQVQMAQNMPHRQLGQRFKPYQGTPPSRNLLKIEHKNPSNHKAYQRCQMMLVFMRNFEACLDFAEKNLDPDERPKFNDCLERVSNIPLVIEFGDILIKLAPLVRRWAILLSKLSDFCMCDPTAEQTNLEKQRRLIQSCMDACRYAWPLFNHMSRLIIPLQQEPTPHRFLVSA</sequence>
<evidence type="ECO:0000313" key="1">
    <source>
        <dbReference type="EMBL" id="CAG5107086.1"/>
    </source>
</evidence>
<accession>A0ABN7STV7</accession>
<name>A0ABN7STV7_OIKDI</name>
<reference evidence="1 2" key="1">
    <citation type="submission" date="2021-04" db="EMBL/GenBank/DDBJ databases">
        <authorList>
            <person name="Bliznina A."/>
        </authorList>
    </citation>
    <scope>NUCLEOTIDE SEQUENCE [LARGE SCALE GENOMIC DNA]</scope>
</reference>
<organism evidence="1 2">
    <name type="scientific">Oikopleura dioica</name>
    <name type="common">Tunicate</name>
    <dbReference type="NCBI Taxonomy" id="34765"/>
    <lineage>
        <taxon>Eukaryota</taxon>
        <taxon>Metazoa</taxon>
        <taxon>Chordata</taxon>
        <taxon>Tunicata</taxon>
        <taxon>Appendicularia</taxon>
        <taxon>Copelata</taxon>
        <taxon>Oikopleuridae</taxon>
        <taxon>Oikopleura</taxon>
    </lineage>
</organism>
<dbReference type="EMBL" id="OU015566">
    <property type="protein sequence ID" value="CAG5107086.1"/>
    <property type="molecule type" value="Genomic_DNA"/>
</dbReference>
<dbReference type="Proteomes" id="UP001158576">
    <property type="component" value="Chromosome 1"/>
</dbReference>
<keyword evidence="2" id="KW-1185">Reference proteome</keyword>
<evidence type="ECO:0000313" key="2">
    <source>
        <dbReference type="Proteomes" id="UP001158576"/>
    </source>
</evidence>
<protein>
    <submittedName>
        <fullName evidence="1">Oidioi.mRNA.OKI2018_I69.chr1.g3139.t1.cds</fullName>
    </submittedName>
</protein>
<proteinExistence type="predicted"/>